<reference evidence="3 4" key="1">
    <citation type="journal article" date="2016" name="Nat. Commun.">
        <title>Thousands of microbial genomes shed light on interconnected biogeochemical processes in an aquifer system.</title>
        <authorList>
            <person name="Anantharaman K."/>
            <person name="Brown C.T."/>
            <person name="Hug L.A."/>
            <person name="Sharon I."/>
            <person name="Castelle C.J."/>
            <person name="Probst A.J."/>
            <person name="Thomas B.C."/>
            <person name="Singh A."/>
            <person name="Wilkins M.J."/>
            <person name="Karaoz U."/>
            <person name="Brodie E.L."/>
            <person name="Williams K.H."/>
            <person name="Hubbard S.S."/>
            <person name="Banfield J.F."/>
        </authorList>
    </citation>
    <scope>NUCLEOTIDE SEQUENCE [LARGE SCALE GENOMIC DNA]</scope>
</reference>
<dbReference type="Gene3D" id="2.60.40.2340">
    <property type="match status" value="2"/>
</dbReference>
<proteinExistence type="predicted"/>
<evidence type="ECO:0000313" key="4">
    <source>
        <dbReference type="Proteomes" id="UP000177583"/>
    </source>
</evidence>
<keyword evidence="1" id="KW-0732">Signal</keyword>
<dbReference type="PROSITE" id="PS51257">
    <property type="entry name" value="PROKAR_LIPOPROTEIN"/>
    <property type="match status" value="1"/>
</dbReference>
<feature type="domain" description="Lcl C-terminal" evidence="2">
    <location>
        <begin position="280"/>
        <end position="393"/>
    </location>
</feature>
<organism evidence="3 4">
    <name type="scientific">Candidatus Lambdaproteobacteria bacterium RIFOXYD2_FULL_56_26</name>
    <dbReference type="NCBI Taxonomy" id="1817773"/>
    <lineage>
        <taxon>Bacteria</taxon>
        <taxon>Pseudomonadati</taxon>
        <taxon>Pseudomonadota</taxon>
        <taxon>Candidatus Lambdaproteobacteria</taxon>
    </lineage>
</organism>
<gene>
    <name evidence="3" type="ORF">A2557_05230</name>
</gene>
<dbReference type="Proteomes" id="UP000177583">
    <property type="component" value="Unassembled WGS sequence"/>
</dbReference>
<dbReference type="Pfam" id="PF07603">
    <property type="entry name" value="Lcl_C"/>
    <property type="match status" value="2"/>
</dbReference>
<accession>A0A1F6GVT2</accession>
<dbReference type="EMBL" id="MFNF01000024">
    <property type="protein sequence ID" value="OGH02159.1"/>
    <property type="molecule type" value="Genomic_DNA"/>
</dbReference>
<feature type="signal peptide" evidence="1">
    <location>
        <begin position="1"/>
        <end position="17"/>
    </location>
</feature>
<sequence length="528" mass="55889">MRKITLILLLVSALAVVGCKKKSEATSESSSSTTVDASADLATTKALSAFQFLATKNSNFTADVTGTSSGTAITATIPFKADLTKLVATFTTDGASVKVGTVSQVSGTTENTFASPVVYTVTAEDSSTQDYTVTVSKTAGKTDKAMSSFKFLSASNSGIGGDYTGTISGATITIAGSDTNSKRYIARGQLANLKATFTTTGESVKVGSTAQTSGTTANDFSSGQTYRITAEDGSTQDYQVTLSSRVPIPDTEQTTSFTATFGEDHDYVQNAQSYTDNGNGTLTDNVTGLVWQKAPDATTRTWTDSKTYCENNTAALPGSGWRLPSYRELSGLLKMNTSSPLINTTVFSGVQNNNYWSSTTVATNSTNSWYLNLSSGLMADLSQGGLQYALCVRGTAEPSLNMVSNGDGTVTDLVTGLVWEARDESAAGLVTWEGAIAFCEGLDYAGQTDWRLPNTKELSTLVDLTKSTTVKFDQTLFPTMKNSFYWASTTSNSSSTWAYDFSMSSAGSYTTYTKTNVADYVKCVRAGD</sequence>
<protein>
    <recommendedName>
        <fullName evidence="2">Lcl C-terminal domain-containing protein</fullName>
    </recommendedName>
</protein>
<dbReference type="PANTHER" id="PTHR35812:SF1">
    <property type="entry name" value="LIPOPROTEIN"/>
    <property type="match status" value="1"/>
</dbReference>
<dbReference type="PANTHER" id="PTHR35812">
    <property type="entry name" value="LIPOPROTEIN"/>
    <property type="match status" value="1"/>
</dbReference>
<dbReference type="AlphaFoldDB" id="A0A1F6GVT2"/>
<evidence type="ECO:0000259" key="2">
    <source>
        <dbReference type="Pfam" id="PF07603"/>
    </source>
</evidence>
<comment type="caution">
    <text evidence="3">The sequence shown here is derived from an EMBL/GenBank/DDBJ whole genome shotgun (WGS) entry which is preliminary data.</text>
</comment>
<evidence type="ECO:0000256" key="1">
    <source>
        <dbReference type="SAM" id="SignalP"/>
    </source>
</evidence>
<evidence type="ECO:0000313" key="3">
    <source>
        <dbReference type="EMBL" id="OGH02159.1"/>
    </source>
</evidence>
<name>A0A1F6GVT2_9PROT</name>
<dbReference type="InterPro" id="IPR011460">
    <property type="entry name" value="Lcl_C"/>
</dbReference>
<feature type="chain" id="PRO_5009524848" description="Lcl C-terminal domain-containing protein" evidence="1">
    <location>
        <begin position="18"/>
        <end position="528"/>
    </location>
</feature>
<feature type="domain" description="Lcl C-terminal" evidence="2">
    <location>
        <begin position="408"/>
        <end position="525"/>
    </location>
</feature>